<evidence type="ECO:0000256" key="11">
    <source>
        <dbReference type="ARBA" id="ARBA00023002"/>
    </source>
</evidence>
<evidence type="ECO:0000313" key="21">
    <source>
        <dbReference type="EMBL" id="CEO94707.1"/>
    </source>
</evidence>
<keyword evidence="15" id="KW-1207">Sterol metabolism</keyword>
<dbReference type="Pfam" id="PF01222">
    <property type="entry name" value="ERG4_ERG24"/>
    <property type="match status" value="1"/>
</dbReference>
<feature type="transmembrane region" description="Helical" evidence="20">
    <location>
        <begin position="12"/>
        <end position="31"/>
    </location>
</feature>
<keyword evidence="6" id="KW-0152">Cholesterol biosynthesis</keyword>
<evidence type="ECO:0000313" key="22">
    <source>
        <dbReference type="Proteomes" id="UP000039324"/>
    </source>
</evidence>
<comment type="similarity">
    <text evidence="2">Belongs to the ERG4/ERG24 family.</text>
</comment>
<gene>
    <name evidence="21" type="ORF">PBRA_000493</name>
</gene>
<evidence type="ECO:0000256" key="1">
    <source>
        <dbReference type="ARBA" id="ARBA00004477"/>
    </source>
</evidence>
<dbReference type="EC" id="1.3.1.21" evidence="17"/>
<evidence type="ECO:0000256" key="17">
    <source>
        <dbReference type="ARBA" id="ARBA00038851"/>
    </source>
</evidence>
<dbReference type="PANTHER" id="PTHR21257:SF38">
    <property type="entry name" value="7-DEHYDROCHOLESTEROL REDUCTASE"/>
    <property type="match status" value="1"/>
</dbReference>
<keyword evidence="22" id="KW-1185">Reference proteome</keyword>
<keyword evidence="3" id="KW-0444">Lipid biosynthesis</keyword>
<dbReference type="PROSITE" id="PS01017">
    <property type="entry name" value="STEROL_REDUCT_1"/>
    <property type="match status" value="1"/>
</dbReference>
<dbReference type="OMA" id="WGKPAEC"/>
<dbReference type="InterPro" id="IPR001171">
    <property type="entry name" value="ERG24_DHCR-like"/>
</dbReference>
<evidence type="ECO:0000256" key="3">
    <source>
        <dbReference type="ARBA" id="ARBA00022516"/>
    </source>
</evidence>
<evidence type="ECO:0000256" key="18">
    <source>
        <dbReference type="ARBA" id="ARBA00039984"/>
    </source>
</evidence>
<evidence type="ECO:0000256" key="13">
    <source>
        <dbReference type="ARBA" id="ARBA00023098"/>
    </source>
</evidence>
<dbReference type="PANTHER" id="PTHR21257">
    <property type="entry name" value="DELTA(14)-STEROL REDUCTASE"/>
    <property type="match status" value="1"/>
</dbReference>
<dbReference type="InterPro" id="IPR018083">
    <property type="entry name" value="Sterol_reductase_CS"/>
</dbReference>
<keyword evidence="12" id="KW-0756">Sterol biosynthesis</keyword>
<evidence type="ECO:0000256" key="16">
    <source>
        <dbReference type="ARBA" id="ARBA00023221"/>
    </source>
</evidence>
<keyword evidence="9" id="KW-0752">Steroid biosynthesis</keyword>
<evidence type="ECO:0000256" key="20">
    <source>
        <dbReference type="SAM" id="Phobius"/>
    </source>
</evidence>
<keyword evidence="11" id="KW-0560">Oxidoreductase</keyword>
<proteinExistence type="inferred from homology"/>
<keyword evidence="8" id="KW-0521">NADP</keyword>
<evidence type="ECO:0000256" key="6">
    <source>
        <dbReference type="ARBA" id="ARBA00022778"/>
    </source>
</evidence>
<dbReference type="STRING" id="37360.A0A0G4II06"/>
<feature type="transmembrane region" description="Helical" evidence="20">
    <location>
        <begin position="290"/>
        <end position="310"/>
    </location>
</feature>
<feature type="transmembrane region" description="Helical" evidence="20">
    <location>
        <begin position="140"/>
        <end position="161"/>
    </location>
</feature>
<sequence>MSMKAGLGLRYTLGGALLLVIPPVFVHLLWYTNAHLNGSLLALVNAVQRYGLASVLKRAIPTPFDPAAWRIISTYAIVQMTLMTLVPGRVFKGPVTPMGNVPVYKANGVQCFFASVALFIAGAAYGLYPGSIVYDHAGHLLSSMNVLALAFCLVLYLKGIVAPSSTDSGMSGNVIFDYFWGTELYPRIASVDVKMFTNCRFGMVFWAIGPISYMFWQHARFGYVANSLAISVALQLIYVTKFFVWETGYLASMDIMHDRAGYYICWGCLVFLPVVYTSQAYYLASHPIQLSTPLATAIFVAGLACIWLNYDCDRQRKRFRESRGNSLVWGRPAEYITARYTAGDGTAHESLLLCSGWWGVSRHFHYIPEVLASFFWSLPALFNHFMPYLYTVYLAILLADRAIRDEKRCRDKYGKDWDKYCARIPYYVIPYVF</sequence>
<keyword evidence="16" id="KW-0753">Steroid metabolism</keyword>
<organism evidence="21 22">
    <name type="scientific">Plasmodiophora brassicae</name>
    <name type="common">Clubroot disease agent</name>
    <dbReference type="NCBI Taxonomy" id="37360"/>
    <lineage>
        <taxon>Eukaryota</taxon>
        <taxon>Sar</taxon>
        <taxon>Rhizaria</taxon>
        <taxon>Endomyxa</taxon>
        <taxon>Phytomyxea</taxon>
        <taxon>Plasmodiophorida</taxon>
        <taxon>Plasmodiophoridae</taxon>
        <taxon>Plasmodiophora</taxon>
    </lineage>
</organism>
<feature type="transmembrane region" description="Helical" evidence="20">
    <location>
        <begin position="260"/>
        <end position="284"/>
    </location>
</feature>
<keyword evidence="13" id="KW-0443">Lipid metabolism</keyword>
<keyword evidence="10 20" id="KW-1133">Transmembrane helix</keyword>
<evidence type="ECO:0000256" key="10">
    <source>
        <dbReference type="ARBA" id="ARBA00022989"/>
    </source>
</evidence>
<evidence type="ECO:0000256" key="12">
    <source>
        <dbReference type="ARBA" id="ARBA00023011"/>
    </source>
</evidence>
<dbReference type="Proteomes" id="UP000039324">
    <property type="component" value="Unassembled WGS sequence"/>
</dbReference>
<evidence type="ECO:0000256" key="9">
    <source>
        <dbReference type="ARBA" id="ARBA00022955"/>
    </source>
</evidence>
<comment type="subcellular location">
    <subcellularLocation>
        <location evidence="1">Endoplasmic reticulum membrane</location>
        <topology evidence="1">Multi-pass membrane protein</topology>
    </subcellularLocation>
</comment>
<protein>
    <recommendedName>
        <fullName evidence="18">7-dehydrocholesterol reductase</fullName>
        <ecNumber evidence="17">1.3.1.21</ecNumber>
    </recommendedName>
    <alternativeName>
        <fullName evidence="19">Sterol Delta(7)-reductase</fullName>
    </alternativeName>
</protein>
<keyword evidence="5 20" id="KW-0812">Transmembrane</keyword>
<feature type="transmembrane region" description="Helical" evidence="20">
    <location>
        <begin position="221"/>
        <end position="239"/>
    </location>
</feature>
<dbReference type="GO" id="GO:0006695">
    <property type="term" value="P:cholesterol biosynthetic process"/>
    <property type="evidence" value="ECO:0007669"/>
    <property type="project" value="UniProtKB-KW"/>
</dbReference>
<name>A0A0G4II06_PLABS</name>
<evidence type="ECO:0000256" key="7">
    <source>
        <dbReference type="ARBA" id="ARBA00022824"/>
    </source>
</evidence>
<evidence type="ECO:0000256" key="2">
    <source>
        <dbReference type="ARBA" id="ARBA00005402"/>
    </source>
</evidence>
<evidence type="ECO:0000256" key="8">
    <source>
        <dbReference type="ARBA" id="ARBA00022857"/>
    </source>
</evidence>
<reference evidence="21 22" key="1">
    <citation type="submission" date="2015-02" db="EMBL/GenBank/DDBJ databases">
        <authorList>
            <person name="Chooi Y.-H."/>
        </authorList>
    </citation>
    <scope>NUCLEOTIDE SEQUENCE [LARGE SCALE GENOMIC DNA]</scope>
    <source>
        <strain evidence="21">E3</strain>
    </source>
</reference>
<evidence type="ECO:0000256" key="14">
    <source>
        <dbReference type="ARBA" id="ARBA00023136"/>
    </source>
</evidence>
<dbReference type="GO" id="GO:0016132">
    <property type="term" value="P:brassinosteroid biosynthetic process"/>
    <property type="evidence" value="ECO:0007669"/>
    <property type="project" value="TreeGrafter"/>
</dbReference>
<feature type="transmembrane region" description="Helical" evidence="20">
    <location>
        <begin position="107"/>
        <end position="128"/>
    </location>
</feature>
<dbReference type="EMBL" id="CDSF01000001">
    <property type="protein sequence ID" value="CEO94707.1"/>
    <property type="molecule type" value="Genomic_DNA"/>
</dbReference>
<dbReference type="FunFam" id="1.20.120.1630:FF:000006">
    <property type="entry name" value="Putative 7-dehydrocholesterol reductase"/>
    <property type="match status" value="1"/>
</dbReference>
<feature type="transmembrane region" description="Helical" evidence="20">
    <location>
        <begin position="67"/>
        <end position="86"/>
    </location>
</feature>
<dbReference type="OrthoDB" id="5326588at2759"/>
<evidence type="ECO:0000256" key="4">
    <source>
        <dbReference type="ARBA" id="ARBA00022548"/>
    </source>
</evidence>
<dbReference type="GO" id="GO:0005789">
    <property type="term" value="C:endoplasmic reticulum membrane"/>
    <property type="evidence" value="ECO:0007669"/>
    <property type="project" value="UniProtKB-SubCell"/>
</dbReference>
<dbReference type="Gene3D" id="1.20.120.1630">
    <property type="match status" value="1"/>
</dbReference>
<feature type="transmembrane region" description="Helical" evidence="20">
    <location>
        <begin position="195"/>
        <end position="215"/>
    </location>
</feature>
<evidence type="ECO:0000256" key="5">
    <source>
        <dbReference type="ARBA" id="ARBA00022692"/>
    </source>
</evidence>
<keyword evidence="7" id="KW-0256">Endoplasmic reticulum</keyword>
<evidence type="ECO:0000256" key="19">
    <source>
        <dbReference type="ARBA" id="ARBA00042688"/>
    </source>
</evidence>
<dbReference type="GO" id="GO:0047598">
    <property type="term" value="F:7-dehydrocholesterol reductase activity"/>
    <property type="evidence" value="ECO:0007669"/>
    <property type="project" value="UniProtKB-EC"/>
</dbReference>
<accession>A0A0G4II06</accession>
<keyword evidence="4" id="KW-0153">Cholesterol metabolism</keyword>
<dbReference type="AlphaFoldDB" id="A0A0G4II06"/>
<keyword evidence="14 20" id="KW-0472">Membrane</keyword>
<evidence type="ECO:0000256" key="15">
    <source>
        <dbReference type="ARBA" id="ARBA00023166"/>
    </source>
</evidence>